<feature type="compositionally biased region" description="Acidic residues" evidence="6">
    <location>
        <begin position="1273"/>
        <end position="1282"/>
    </location>
</feature>
<feature type="region of interest" description="Disordered" evidence="6">
    <location>
        <begin position="707"/>
        <end position="782"/>
    </location>
</feature>
<feature type="compositionally biased region" description="Low complexity" evidence="6">
    <location>
        <begin position="315"/>
        <end position="334"/>
    </location>
</feature>
<sequence length="1341" mass="150459">MANRPGDSRENAIALDDGPLIIDLTEDIEDNDDEDVENVPAAIDSVPHSPTPRALPSRPNGPVTSPARRTDIAALLNPESPESAKNSSSFRRLFEDQDKQEVQGPSDAVNRTMDRINEVNRVNDTTKDGSPPATTTLAFRNSSHSASQPDNPPFCPNPNSIEKRNSPISSRSQSGLDSFGEGSQTTPESRPGTSGKKTMTNLQPTSSRIPAENGSGGGKVSDDSSKSAASTSDSMKSPRKNMGSAVSSIQSPHMPLKSNRIAKKTAPSSAPSGPRLLARQHSSPLKPFPKPGSHARPEPVKEHPKELPESLQTEQQSRQKSPSRTSSSRYNPSQDGKVKTAQEKEVTESAPSPEPKNQPLVININDVEASIAVVEDTLKRHLTDLHENHAYIVKHKLARHRRCYDREVRSRKRAGTFSERAVPTIPDQFLQSTTPFIDMKPIQHPTLPKGAEKEKVIKMTQEVVHSGRSQNGVKSYISMPITPYKSTAVDVPFYHDYVGLRDNVLAENNRKLLYWPYFQEEELADLGKKGLWNELDEQFDMVNDKRPRHVLQAEQCRVHSPYVEKFLKDIDVPWENVLFWLLAQDEDINHINQTSNDLSSAEFEPLLLDRTPHCEEDFDRDRRRWKIVFSKLPKPSFRNLRLSALACSIFLRLCDFSMWHLARQSKAAQLQMPKDVRGSREVDNRNLEFTFRKSACRVCHEHDCPFHGEIREDPESDNDMVRSEKSSTTSSYHSNYQSDLGSNYDGSDKSEGSGESAPSKSRERRTAGARSEPEETGYDFSDSDIERVINYKRAVNATPHEHDELDPLDCDGIPPPKYSVHWWHQKSVTHLLHKRRPFYPCSHEGSCEQAQCRCFRDKIACEKTCACHVSCKRRFRGCSCAKDPRTRVCGGGKGTKCECRLLNRECDADLCGPCGAAEVLDPVNRYDEEVGKNKCCNVHIQRNLPKKTFLGQSEVHGFGLYVGEKVRADEYLGEYKGEVVTSSEGTRRGTIYTHLKTNYLFKLNKMQEVDSTRAGNKFRFINNSNEDHTINCYPQVMLCNTVVRIGMFAKRDLKPGVELFFNYGYPKDVTKDFWEKGEKPGARRKPVASTGKLVTVKTKKEDNYSSSSTKAKPLVSGTLEHSERSQAAKRAQTEKARAAKAKKHEMKKVLEQKNDSSSPHPTLSRITKLAKTSSFIESDTRRGAYRREALNTPAGLNIEQQFKHIAGNAGTYEDSSGGAEIAVSSFTGEQQSTESREIPESADEIRESDEDYLVNEKGDSEEQYEYESNLSESEPEASSDDGDGSRLRNSLGGIMEKRKDKVRAARKAKVQEETIRGQRGGRREGASRKRKRPLIEDDDDD</sequence>
<proteinExistence type="predicted"/>
<dbReference type="GO" id="GO:0031507">
    <property type="term" value="P:heterochromatin formation"/>
    <property type="evidence" value="ECO:0007669"/>
    <property type="project" value="TreeGrafter"/>
</dbReference>
<name>A0A6A6EJK9_9PEZI</name>
<reference evidence="9" key="1">
    <citation type="journal article" date="2020" name="Stud. Mycol.">
        <title>101 Dothideomycetes genomes: a test case for predicting lifestyles and emergence of pathogens.</title>
        <authorList>
            <person name="Haridas S."/>
            <person name="Albert R."/>
            <person name="Binder M."/>
            <person name="Bloem J."/>
            <person name="Labutti K."/>
            <person name="Salamov A."/>
            <person name="Andreopoulos B."/>
            <person name="Baker S."/>
            <person name="Barry K."/>
            <person name="Bills G."/>
            <person name="Bluhm B."/>
            <person name="Cannon C."/>
            <person name="Castanera R."/>
            <person name="Culley D."/>
            <person name="Daum C."/>
            <person name="Ezra D."/>
            <person name="Gonzalez J."/>
            <person name="Henrissat B."/>
            <person name="Kuo A."/>
            <person name="Liang C."/>
            <person name="Lipzen A."/>
            <person name="Lutzoni F."/>
            <person name="Magnuson J."/>
            <person name="Mondo S."/>
            <person name="Nolan M."/>
            <person name="Ohm R."/>
            <person name="Pangilinan J."/>
            <person name="Park H.-J."/>
            <person name="Ramirez L."/>
            <person name="Alfaro M."/>
            <person name="Sun H."/>
            <person name="Tritt A."/>
            <person name="Yoshinaga Y."/>
            <person name="Zwiers L.-H."/>
            <person name="Turgeon B."/>
            <person name="Goodwin S."/>
            <person name="Spatafora J."/>
            <person name="Crous P."/>
            <person name="Grigoriev I."/>
        </authorList>
    </citation>
    <scope>NUCLEOTIDE SEQUENCE</scope>
    <source>
        <strain evidence="9">CBS 207.26</strain>
    </source>
</reference>
<dbReference type="InterPro" id="IPR046341">
    <property type="entry name" value="SET_dom_sf"/>
</dbReference>
<evidence type="ECO:0000256" key="6">
    <source>
        <dbReference type="SAM" id="MobiDB-lite"/>
    </source>
</evidence>
<keyword evidence="1" id="KW-0489">Methyltransferase</keyword>
<feature type="compositionally biased region" description="Basic and acidic residues" evidence="6">
    <location>
        <begin position="295"/>
        <end position="308"/>
    </location>
</feature>
<evidence type="ECO:0000313" key="10">
    <source>
        <dbReference type="Proteomes" id="UP000800200"/>
    </source>
</evidence>
<feature type="compositionally biased region" description="Basic and acidic residues" evidence="6">
    <location>
        <begin position="336"/>
        <end position="347"/>
    </location>
</feature>
<dbReference type="SUPFAM" id="SSF82199">
    <property type="entry name" value="SET domain"/>
    <property type="match status" value="1"/>
</dbReference>
<organism evidence="9 10">
    <name type="scientific">Zopfia rhizophila CBS 207.26</name>
    <dbReference type="NCBI Taxonomy" id="1314779"/>
    <lineage>
        <taxon>Eukaryota</taxon>
        <taxon>Fungi</taxon>
        <taxon>Dikarya</taxon>
        <taxon>Ascomycota</taxon>
        <taxon>Pezizomycotina</taxon>
        <taxon>Dothideomycetes</taxon>
        <taxon>Dothideomycetes incertae sedis</taxon>
        <taxon>Zopfiaceae</taxon>
        <taxon>Zopfia</taxon>
    </lineage>
</organism>
<feature type="compositionally biased region" description="Polar residues" evidence="6">
    <location>
        <begin position="132"/>
        <end position="149"/>
    </location>
</feature>
<evidence type="ECO:0000256" key="1">
    <source>
        <dbReference type="ARBA" id="ARBA00022603"/>
    </source>
</evidence>
<feature type="region of interest" description="Disordered" evidence="6">
    <location>
        <begin position="1209"/>
        <end position="1341"/>
    </location>
</feature>
<feature type="compositionally biased region" description="Basic and acidic residues" evidence="6">
    <location>
        <begin position="707"/>
        <end position="725"/>
    </location>
</feature>
<dbReference type="GO" id="GO:0046976">
    <property type="term" value="F:histone H3K27 methyltransferase activity"/>
    <property type="evidence" value="ECO:0007669"/>
    <property type="project" value="TreeGrafter"/>
</dbReference>
<feature type="compositionally biased region" description="Basic and acidic residues" evidence="6">
    <location>
        <begin position="1295"/>
        <end position="1327"/>
    </location>
</feature>
<dbReference type="PROSITE" id="PS51633">
    <property type="entry name" value="CXC"/>
    <property type="match status" value="1"/>
</dbReference>
<keyword evidence="4" id="KW-0805">Transcription regulation</keyword>
<dbReference type="PANTHER" id="PTHR45747">
    <property type="entry name" value="HISTONE-LYSINE N-METHYLTRANSFERASE E(Z)"/>
    <property type="match status" value="1"/>
</dbReference>
<evidence type="ECO:0000313" key="9">
    <source>
        <dbReference type="EMBL" id="KAF2192307.1"/>
    </source>
</evidence>
<dbReference type="Pfam" id="PF00856">
    <property type="entry name" value="SET"/>
    <property type="match status" value="1"/>
</dbReference>
<dbReference type="InterPro" id="IPR026489">
    <property type="entry name" value="CXC_dom"/>
</dbReference>
<feature type="compositionally biased region" description="Acidic residues" evidence="6">
    <location>
        <begin position="27"/>
        <end position="37"/>
    </location>
</feature>
<feature type="compositionally biased region" description="Polar residues" evidence="6">
    <location>
        <begin position="166"/>
        <end position="208"/>
    </location>
</feature>
<evidence type="ECO:0000259" key="8">
    <source>
        <dbReference type="PROSITE" id="PS51633"/>
    </source>
</evidence>
<dbReference type="EMBL" id="ML994615">
    <property type="protein sequence ID" value="KAF2192307.1"/>
    <property type="molecule type" value="Genomic_DNA"/>
</dbReference>
<dbReference type="PROSITE" id="PS50280">
    <property type="entry name" value="SET"/>
    <property type="match status" value="1"/>
</dbReference>
<keyword evidence="5" id="KW-0804">Transcription</keyword>
<dbReference type="InterPro" id="IPR001214">
    <property type="entry name" value="SET_dom"/>
</dbReference>
<evidence type="ECO:0008006" key="11">
    <source>
        <dbReference type="Google" id="ProtNLM"/>
    </source>
</evidence>
<feature type="domain" description="CXC" evidence="8">
    <location>
        <begin position="810"/>
        <end position="931"/>
    </location>
</feature>
<evidence type="ECO:0000256" key="3">
    <source>
        <dbReference type="ARBA" id="ARBA00022691"/>
    </source>
</evidence>
<dbReference type="Proteomes" id="UP000800200">
    <property type="component" value="Unassembled WGS sequence"/>
</dbReference>
<dbReference type="Gene3D" id="2.170.270.10">
    <property type="entry name" value="SET domain"/>
    <property type="match status" value="1"/>
</dbReference>
<dbReference type="SMART" id="SM00317">
    <property type="entry name" value="SET"/>
    <property type="match status" value="1"/>
</dbReference>
<dbReference type="OrthoDB" id="6141102at2759"/>
<feature type="domain" description="SET" evidence="7">
    <location>
        <begin position="946"/>
        <end position="1064"/>
    </location>
</feature>
<dbReference type="PANTHER" id="PTHR45747:SF4">
    <property type="entry name" value="HISTONE-LYSINE N-METHYLTRANSFERASE E(Z)"/>
    <property type="match status" value="1"/>
</dbReference>
<dbReference type="GO" id="GO:0032259">
    <property type="term" value="P:methylation"/>
    <property type="evidence" value="ECO:0007669"/>
    <property type="project" value="UniProtKB-KW"/>
</dbReference>
<feature type="compositionally biased region" description="Basic and acidic residues" evidence="6">
    <location>
        <begin position="92"/>
        <end position="101"/>
    </location>
</feature>
<feature type="compositionally biased region" description="Low complexity" evidence="6">
    <location>
        <begin position="226"/>
        <end position="235"/>
    </location>
</feature>
<feature type="compositionally biased region" description="Basic and acidic residues" evidence="6">
    <location>
        <begin position="1120"/>
        <end position="1137"/>
    </location>
</feature>
<accession>A0A6A6EJK9</accession>
<feature type="compositionally biased region" description="Polar residues" evidence="6">
    <location>
        <begin position="1224"/>
        <end position="1233"/>
    </location>
</feature>
<keyword evidence="2" id="KW-0808">Transferase</keyword>
<feature type="compositionally biased region" description="Basic and acidic residues" evidence="6">
    <location>
        <begin position="1"/>
        <end position="10"/>
    </location>
</feature>
<evidence type="ECO:0000256" key="4">
    <source>
        <dbReference type="ARBA" id="ARBA00023015"/>
    </source>
</evidence>
<feature type="compositionally biased region" description="Low complexity" evidence="6">
    <location>
        <begin position="726"/>
        <end position="738"/>
    </location>
</feature>
<gene>
    <name evidence="9" type="ORF">K469DRAFT_620423</name>
</gene>
<feature type="compositionally biased region" description="Polar residues" evidence="6">
    <location>
        <begin position="1155"/>
        <end position="1177"/>
    </location>
</feature>
<evidence type="ECO:0000259" key="7">
    <source>
        <dbReference type="PROSITE" id="PS50280"/>
    </source>
</evidence>
<feature type="compositionally biased region" description="Basic and acidic residues" evidence="6">
    <location>
        <begin position="1234"/>
        <end position="1245"/>
    </location>
</feature>
<feature type="region of interest" description="Disordered" evidence="6">
    <location>
        <begin position="1"/>
        <end position="20"/>
    </location>
</feature>
<dbReference type="InterPro" id="IPR045318">
    <property type="entry name" value="EZH1/2-like"/>
</dbReference>
<dbReference type="GO" id="GO:0005634">
    <property type="term" value="C:nucleus"/>
    <property type="evidence" value="ECO:0007669"/>
    <property type="project" value="TreeGrafter"/>
</dbReference>
<feature type="region of interest" description="Disordered" evidence="6">
    <location>
        <begin position="1098"/>
        <end position="1197"/>
    </location>
</feature>
<evidence type="ECO:0000256" key="2">
    <source>
        <dbReference type="ARBA" id="ARBA00022679"/>
    </source>
</evidence>
<keyword evidence="3" id="KW-0949">S-adenosyl-L-methionine</keyword>
<feature type="region of interest" description="Disordered" evidence="6">
    <location>
        <begin position="27"/>
        <end position="360"/>
    </location>
</feature>
<dbReference type="GO" id="GO:0003682">
    <property type="term" value="F:chromatin binding"/>
    <property type="evidence" value="ECO:0007669"/>
    <property type="project" value="TreeGrafter"/>
</dbReference>
<evidence type="ECO:0000256" key="5">
    <source>
        <dbReference type="ARBA" id="ARBA00023163"/>
    </source>
</evidence>
<protein>
    <recommendedName>
        <fullName evidence="11">SET domain-containing protein</fullName>
    </recommendedName>
</protein>
<keyword evidence="10" id="KW-1185">Reference proteome</keyword>
<feature type="compositionally biased region" description="Basic and acidic residues" evidence="6">
    <location>
        <begin position="1178"/>
        <end position="1189"/>
    </location>
</feature>